<comment type="caution">
    <text evidence="3">The sequence shown here is derived from an EMBL/GenBank/DDBJ whole genome shotgun (WGS) entry which is preliminary data.</text>
</comment>
<feature type="region of interest" description="Disordered" evidence="1">
    <location>
        <begin position="472"/>
        <end position="623"/>
    </location>
</feature>
<proteinExistence type="predicted"/>
<name>A0AAD7GZM3_MYCRO</name>
<feature type="compositionally biased region" description="Polar residues" evidence="1">
    <location>
        <begin position="488"/>
        <end position="500"/>
    </location>
</feature>
<dbReference type="AlphaFoldDB" id="A0AAD7GZM3"/>
<organism evidence="3 4">
    <name type="scientific">Mycena rosella</name>
    <name type="common">Pink bonnet</name>
    <name type="synonym">Agaricus rosellus</name>
    <dbReference type="NCBI Taxonomy" id="1033263"/>
    <lineage>
        <taxon>Eukaryota</taxon>
        <taxon>Fungi</taxon>
        <taxon>Dikarya</taxon>
        <taxon>Basidiomycota</taxon>
        <taxon>Agaricomycotina</taxon>
        <taxon>Agaricomycetes</taxon>
        <taxon>Agaricomycetidae</taxon>
        <taxon>Agaricales</taxon>
        <taxon>Marasmiineae</taxon>
        <taxon>Mycenaceae</taxon>
        <taxon>Mycena</taxon>
    </lineage>
</organism>
<feature type="compositionally biased region" description="Low complexity" evidence="1">
    <location>
        <begin position="306"/>
        <end position="345"/>
    </location>
</feature>
<evidence type="ECO:0000313" key="4">
    <source>
        <dbReference type="Proteomes" id="UP001221757"/>
    </source>
</evidence>
<feature type="chain" id="PRO_5042126631" evidence="2">
    <location>
        <begin position="27"/>
        <end position="641"/>
    </location>
</feature>
<feature type="compositionally biased region" description="Low complexity" evidence="1">
    <location>
        <begin position="539"/>
        <end position="604"/>
    </location>
</feature>
<feature type="compositionally biased region" description="Acidic residues" evidence="1">
    <location>
        <begin position="254"/>
        <end position="267"/>
    </location>
</feature>
<dbReference type="EMBL" id="JARKIE010000003">
    <property type="protein sequence ID" value="KAJ7708837.1"/>
    <property type="molecule type" value="Genomic_DNA"/>
</dbReference>
<feature type="region of interest" description="Disordered" evidence="1">
    <location>
        <begin position="231"/>
        <end position="348"/>
    </location>
</feature>
<feature type="compositionally biased region" description="Basic and acidic residues" evidence="1">
    <location>
        <begin position="56"/>
        <end position="69"/>
    </location>
</feature>
<accession>A0AAD7GZM3</accession>
<evidence type="ECO:0000313" key="3">
    <source>
        <dbReference type="EMBL" id="KAJ7708837.1"/>
    </source>
</evidence>
<dbReference type="Proteomes" id="UP001221757">
    <property type="component" value="Unassembled WGS sequence"/>
</dbReference>
<feature type="region of interest" description="Disordered" evidence="1">
    <location>
        <begin position="100"/>
        <end position="127"/>
    </location>
</feature>
<evidence type="ECO:0000256" key="2">
    <source>
        <dbReference type="SAM" id="SignalP"/>
    </source>
</evidence>
<protein>
    <submittedName>
        <fullName evidence="3">Uncharacterized protein</fullName>
    </submittedName>
</protein>
<keyword evidence="4" id="KW-1185">Reference proteome</keyword>
<feature type="compositionally biased region" description="Polar residues" evidence="1">
    <location>
        <begin position="269"/>
        <end position="279"/>
    </location>
</feature>
<gene>
    <name evidence="3" type="ORF">B0H17DRAFT_366665</name>
</gene>
<reference evidence="3" key="1">
    <citation type="submission" date="2023-03" db="EMBL/GenBank/DDBJ databases">
        <title>Massive genome expansion in bonnet fungi (Mycena s.s.) driven by repeated elements and novel gene families across ecological guilds.</title>
        <authorList>
            <consortium name="Lawrence Berkeley National Laboratory"/>
            <person name="Harder C.B."/>
            <person name="Miyauchi S."/>
            <person name="Viragh M."/>
            <person name="Kuo A."/>
            <person name="Thoen E."/>
            <person name="Andreopoulos B."/>
            <person name="Lu D."/>
            <person name="Skrede I."/>
            <person name="Drula E."/>
            <person name="Henrissat B."/>
            <person name="Morin E."/>
            <person name="Kohler A."/>
            <person name="Barry K."/>
            <person name="LaButti K."/>
            <person name="Morin E."/>
            <person name="Salamov A."/>
            <person name="Lipzen A."/>
            <person name="Mereny Z."/>
            <person name="Hegedus B."/>
            <person name="Baldrian P."/>
            <person name="Stursova M."/>
            <person name="Weitz H."/>
            <person name="Taylor A."/>
            <person name="Grigoriev I.V."/>
            <person name="Nagy L.G."/>
            <person name="Martin F."/>
            <person name="Kauserud H."/>
        </authorList>
    </citation>
    <scope>NUCLEOTIDE SEQUENCE</scope>
    <source>
        <strain evidence="3">CBHHK067</strain>
    </source>
</reference>
<keyword evidence="2" id="KW-0732">Signal</keyword>
<feature type="region of interest" description="Disordered" evidence="1">
    <location>
        <begin position="29"/>
        <end position="69"/>
    </location>
</feature>
<feature type="signal peptide" evidence="2">
    <location>
        <begin position="1"/>
        <end position="26"/>
    </location>
</feature>
<feature type="compositionally biased region" description="Low complexity" evidence="1">
    <location>
        <begin position="472"/>
        <end position="487"/>
    </location>
</feature>
<evidence type="ECO:0000256" key="1">
    <source>
        <dbReference type="SAM" id="MobiDB-lite"/>
    </source>
</evidence>
<sequence length="641" mass="65540">MVAVNPRFTLLAFSLASLSLTPSANAAAIHTRPTEPGSPSKPARQLPMPMRSIKTAVKDKRSDDDMSKRGRVVEDVKTSGHAFSRRREAQAPFTVKSRVARSEDNTVQGRVSTPGHVDITSPNNSPEGLNNATTIGHLLLNTTSTPYVLDASEKNMTTLYMVPSDGNHITLELPLFDPAQNTTSRFCATFDPNPPAPEPLTMTPCFNSSNATTTHASQTFLYDQSSGVVQPMWFNGEDDGKTDETSASTASTVNDEEVADPDADADASETLTSRDSAQDVTLVFVPNTVAASEGDRQQDESEPATETDTVTKTVTASPTPSFAAADIDASSQSSTTTGISSQSTSFPSDRYLMSTTSSDSFTVTPSLTVADVSSASSSMTGVPSQSTLSTDTFFMSASSSDASATPSFTAAGLDAAPSSATDVFQSTTVSPSTSFMSASSSDASATSSFAAAGVDVASSSATDVSQSTAVSASTSATSSNVSTAAPSFSANIEPSSTDVPSQSTTVSASMSATSSDASSVGALEVPVAASPSSTDAMATTDTPSWSSYSSAPSATASTVDPAAAAADIATSSVSSFSESASAVPSPSSSASTADATVASPATDDNQAVYVGGSNADPAPRAEMTPVSTAPYQWMFRAEPRL</sequence>
<feature type="compositionally biased region" description="Low complexity" evidence="1">
    <location>
        <begin position="501"/>
        <end position="519"/>
    </location>
</feature>